<sequence>MSETIISSSSNSIEKAIDEYHDNTSYSSSSNSTSHSGSKGSTTDEGYTSGVPGVPLEVLQKQLRKPSGSQTGTSSNAPPSSPLDEVETVYSCAVGISSKTNEQRLSQLKLWDTFAPYTGELGNLRPEGITTMKENRGKEPMDKGSRPKIQSQVHPSTGEKRKSVSKNLDLGNLPSRRGKKPKHGSS</sequence>
<proteinExistence type="predicted"/>
<keyword evidence="3" id="KW-1185">Reference proteome</keyword>
<feature type="compositionally biased region" description="Basic and acidic residues" evidence="1">
    <location>
        <begin position="133"/>
        <end position="145"/>
    </location>
</feature>
<feature type="region of interest" description="Disordered" evidence="1">
    <location>
        <begin position="16"/>
        <end position="85"/>
    </location>
</feature>
<protein>
    <submittedName>
        <fullName evidence="2">Uncharacterized protein</fullName>
    </submittedName>
</protein>
<gene>
    <name evidence="2" type="ORF">SO802_015174</name>
</gene>
<evidence type="ECO:0000313" key="3">
    <source>
        <dbReference type="Proteomes" id="UP001459277"/>
    </source>
</evidence>
<accession>A0AAW2CV30</accession>
<dbReference type="AlphaFoldDB" id="A0AAW2CV30"/>
<dbReference type="EMBL" id="JAZDWU010000005">
    <property type="protein sequence ID" value="KAL0001393.1"/>
    <property type="molecule type" value="Genomic_DNA"/>
</dbReference>
<feature type="compositionally biased region" description="Low complexity" evidence="1">
    <location>
        <begin position="23"/>
        <end position="44"/>
    </location>
</feature>
<feature type="region of interest" description="Disordered" evidence="1">
    <location>
        <begin position="119"/>
        <end position="186"/>
    </location>
</feature>
<feature type="compositionally biased region" description="Polar residues" evidence="1">
    <location>
        <begin position="67"/>
        <end position="78"/>
    </location>
</feature>
<reference evidence="2 3" key="1">
    <citation type="submission" date="2024-01" db="EMBL/GenBank/DDBJ databases">
        <title>A telomere-to-telomere, gap-free genome of sweet tea (Lithocarpus litseifolius).</title>
        <authorList>
            <person name="Zhou J."/>
        </authorList>
    </citation>
    <scope>NUCLEOTIDE SEQUENCE [LARGE SCALE GENOMIC DNA]</scope>
    <source>
        <strain evidence="2">Zhou-2022a</strain>
        <tissue evidence="2">Leaf</tissue>
    </source>
</reference>
<evidence type="ECO:0000256" key="1">
    <source>
        <dbReference type="SAM" id="MobiDB-lite"/>
    </source>
</evidence>
<name>A0AAW2CV30_9ROSI</name>
<dbReference type="Proteomes" id="UP001459277">
    <property type="component" value="Unassembled WGS sequence"/>
</dbReference>
<organism evidence="2 3">
    <name type="scientific">Lithocarpus litseifolius</name>
    <dbReference type="NCBI Taxonomy" id="425828"/>
    <lineage>
        <taxon>Eukaryota</taxon>
        <taxon>Viridiplantae</taxon>
        <taxon>Streptophyta</taxon>
        <taxon>Embryophyta</taxon>
        <taxon>Tracheophyta</taxon>
        <taxon>Spermatophyta</taxon>
        <taxon>Magnoliopsida</taxon>
        <taxon>eudicotyledons</taxon>
        <taxon>Gunneridae</taxon>
        <taxon>Pentapetalae</taxon>
        <taxon>rosids</taxon>
        <taxon>fabids</taxon>
        <taxon>Fagales</taxon>
        <taxon>Fagaceae</taxon>
        <taxon>Lithocarpus</taxon>
    </lineage>
</organism>
<evidence type="ECO:0000313" key="2">
    <source>
        <dbReference type="EMBL" id="KAL0001393.1"/>
    </source>
</evidence>
<comment type="caution">
    <text evidence="2">The sequence shown here is derived from an EMBL/GenBank/DDBJ whole genome shotgun (WGS) entry which is preliminary data.</text>
</comment>
<feature type="compositionally biased region" description="Basic residues" evidence="1">
    <location>
        <begin position="176"/>
        <end position="186"/>
    </location>
</feature>